<name>A0A8J5ZJH0_9ROSI</name>
<sequence length="330" mass="37966">MKTNLCICHILNGLSDGLFDTYQNEVTAKELWDKLETRYMTEDVTNFKRSLKHKKEEISLEALANHLRIEEEYRKQDQNLNSENAKLHVTEEVQTTKPFKRKFKQTDKALKFKKKQKDSCYHCGKPRHFKNECQFLKKKSSSKADNNGKFAAMIFEINMAQYDNTWWIDMGATNNTWWIDMGATKHVCKDKSMFTKFTQCENDNVLYMENSSTAEIKGKRSIELQFTFGKVLTLNDVYYVPEVRKNLVSESLLNKFGFKLVFEADKFILSKGGIFVGKGPCENRAYILTSPYSRSHESVCLGCGKIRGVTDLATRPATRTCASPCASHGQ</sequence>
<keyword evidence="1" id="KW-0863">Zinc-finger</keyword>
<feature type="domain" description="CCHC-type" evidence="2">
    <location>
        <begin position="120"/>
        <end position="133"/>
    </location>
</feature>
<dbReference type="GO" id="GO:0008270">
    <property type="term" value="F:zinc ion binding"/>
    <property type="evidence" value="ECO:0007669"/>
    <property type="project" value="UniProtKB-KW"/>
</dbReference>
<accession>A0A8J5ZJH0</accession>
<evidence type="ECO:0000313" key="3">
    <source>
        <dbReference type="EMBL" id="KAG8500112.1"/>
    </source>
</evidence>
<evidence type="ECO:0000256" key="1">
    <source>
        <dbReference type="PROSITE-ProRule" id="PRU00047"/>
    </source>
</evidence>
<dbReference type="PANTHER" id="PTHR47592:SF27">
    <property type="entry name" value="OS08G0421700 PROTEIN"/>
    <property type="match status" value="1"/>
</dbReference>
<protein>
    <recommendedName>
        <fullName evidence="2">CCHC-type domain-containing protein</fullName>
    </recommendedName>
</protein>
<gene>
    <name evidence="3" type="ORF">CXB51_004144</name>
</gene>
<evidence type="ECO:0000259" key="2">
    <source>
        <dbReference type="PROSITE" id="PS50158"/>
    </source>
</evidence>
<dbReference type="Pfam" id="PF22936">
    <property type="entry name" value="Pol_BBD"/>
    <property type="match status" value="1"/>
</dbReference>
<reference evidence="3 4" key="1">
    <citation type="journal article" date="2021" name="bioRxiv">
        <title>The Gossypium anomalum genome as a resource for cotton improvement and evolutionary analysis of hybrid incompatibility.</title>
        <authorList>
            <person name="Grover C.E."/>
            <person name="Yuan D."/>
            <person name="Arick M.A."/>
            <person name="Miller E.R."/>
            <person name="Hu G."/>
            <person name="Peterson D.G."/>
            <person name="Wendel J.F."/>
            <person name="Udall J.A."/>
        </authorList>
    </citation>
    <scope>NUCLEOTIDE SEQUENCE [LARGE SCALE GENOMIC DNA]</scope>
    <source>
        <strain evidence="3">JFW-Udall</strain>
        <tissue evidence="3">Leaf</tissue>
    </source>
</reference>
<dbReference type="InterPro" id="IPR001878">
    <property type="entry name" value="Znf_CCHC"/>
</dbReference>
<dbReference type="GO" id="GO:0003676">
    <property type="term" value="F:nucleic acid binding"/>
    <property type="evidence" value="ECO:0007669"/>
    <property type="project" value="InterPro"/>
</dbReference>
<keyword evidence="1" id="KW-0862">Zinc</keyword>
<evidence type="ECO:0000313" key="4">
    <source>
        <dbReference type="Proteomes" id="UP000701853"/>
    </source>
</evidence>
<keyword evidence="4" id="KW-1185">Reference proteome</keyword>
<organism evidence="3 4">
    <name type="scientific">Gossypium anomalum</name>
    <dbReference type="NCBI Taxonomy" id="47600"/>
    <lineage>
        <taxon>Eukaryota</taxon>
        <taxon>Viridiplantae</taxon>
        <taxon>Streptophyta</taxon>
        <taxon>Embryophyta</taxon>
        <taxon>Tracheophyta</taxon>
        <taxon>Spermatophyta</taxon>
        <taxon>Magnoliopsida</taxon>
        <taxon>eudicotyledons</taxon>
        <taxon>Gunneridae</taxon>
        <taxon>Pentapetalae</taxon>
        <taxon>rosids</taxon>
        <taxon>malvids</taxon>
        <taxon>Malvales</taxon>
        <taxon>Malvaceae</taxon>
        <taxon>Malvoideae</taxon>
        <taxon>Gossypium</taxon>
    </lineage>
</organism>
<dbReference type="AlphaFoldDB" id="A0A8J5ZJH0"/>
<dbReference type="EMBL" id="JAHUZN010000002">
    <property type="protein sequence ID" value="KAG8500112.1"/>
    <property type="molecule type" value="Genomic_DNA"/>
</dbReference>
<dbReference type="PANTHER" id="PTHR47592">
    <property type="entry name" value="PBF68 PROTEIN"/>
    <property type="match status" value="1"/>
</dbReference>
<dbReference type="PROSITE" id="PS50158">
    <property type="entry name" value="ZF_CCHC"/>
    <property type="match status" value="1"/>
</dbReference>
<proteinExistence type="predicted"/>
<comment type="caution">
    <text evidence="3">The sequence shown here is derived from an EMBL/GenBank/DDBJ whole genome shotgun (WGS) entry which is preliminary data.</text>
</comment>
<dbReference type="InterPro" id="IPR054722">
    <property type="entry name" value="PolX-like_BBD"/>
</dbReference>
<dbReference type="Proteomes" id="UP000701853">
    <property type="component" value="Chromosome 2"/>
</dbReference>
<keyword evidence="1" id="KW-0479">Metal-binding</keyword>
<dbReference type="OrthoDB" id="1002273at2759"/>